<dbReference type="GO" id="GO:0106004">
    <property type="term" value="P:tRNA (guanine-N7)-methylation"/>
    <property type="evidence" value="ECO:0007669"/>
    <property type="project" value="UniProtKB-UniRule"/>
</dbReference>
<dbReference type="PROSITE" id="PS50082">
    <property type="entry name" value="WD_REPEATS_2"/>
    <property type="match status" value="2"/>
</dbReference>
<comment type="caution">
    <text evidence="9">The sequence shown here is derived from an EMBL/GenBank/DDBJ whole genome shotgun (WGS) entry which is preliminary data.</text>
</comment>
<evidence type="ECO:0000256" key="7">
    <source>
        <dbReference type="PROSITE-ProRule" id="PRU00221"/>
    </source>
</evidence>
<dbReference type="InterPro" id="IPR028884">
    <property type="entry name" value="Trm82"/>
</dbReference>
<evidence type="ECO:0000313" key="9">
    <source>
        <dbReference type="EMBL" id="KAJ3476028.1"/>
    </source>
</evidence>
<keyword evidence="3 6" id="KW-0819">tRNA processing</keyword>
<feature type="compositionally biased region" description="Basic residues" evidence="8">
    <location>
        <begin position="275"/>
        <end position="284"/>
    </location>
</feature>
<feature type="compositionally biased region" description="Acidic residues" evidence="8">
    <location>
        <begin position="289"/>
        <end position="300"/>
    </location>
</feature>
<evidence type="ECO:0000313" key="10">
    <source>
        <dbReference type="Proteomes" id="UP001212997"/>
    </source>
</evidence>
<dbReference type="SUPFAM" id="SSF50978">
    <property type="entry name" value="WD40 repeat-like"/>
    <property type="match status" value="1"/>
</dbReference>
<keyword evidence="4 6" id="KW-0677">Repeat</keyword>
<dbReference type="GO" id="GO:0005829">
    <property type="term" value="C:cytosol"/>
    <property type="evidence" value="ECO:0007669"/>
    <property type="project" value="TreeGrafter"/>
</dbReference>
<dbReference type="PANTHER" id="PTHR16288">
    <property type="entry name" value="WD40 REPEAT PROTEIN 4"/>
    <property type="match status" value="1"/>
</dbReference>
<proteinExistence type="inferred from homology"/>
<dbReference type="Gene3D" id="2.130.10.10">
    <property type="entry name" value="YVTN repeat-like/Quinoprotein amine dehydrogenase"/>
    <property type="match status" value="1"/>
</dbReference>
<keyword evidence="2 6" id="KW-0853">WD repeat</keyword>
<comment type="pathway">
    <text evidence="6">tRNA modification; N(7)-methylguanine-tRNA biosynthesis.</text>
</comment>
<dbReference type="HAMAP" id="MF_03056">
    <property type="entry name" value="TRM82"/>
    <property type="match status" value="1"/>
</dbReference>
<evidence type="ECO:0000256" key="5">
    <source>
        <dbReference type="ARBA" id="ARBA00023242"/>
    </source>
</evidence>
<evidence type="ECO:0000256" key="8">
    <source>
        <dbReference type="SAM" id="MobiDB-lite"/>
    </source>
</evidence>
<evidence type="ECO:0000256" key="2">
    <source>
        <dbReference type="ARBA" id="ARBA00022574"/>
    </source>
</evidence>
<dbReference type="SMART" id="SM00320">
    <property type="entry name" value="WD40"/>
    <property type="match status" value="3"/>
</dbReference>
<organism evidence="9 10">
    <name type="scientific">Meripilus lineatus</name>
    <dbReference type="NCBI Taxonomy" id="2056292"/>
    <lineage>
        <taxon>Eukaryota</taxon>
        <taxon>Fungi</taxon>
        <taxon>Dikarya</taxon>
        <taxon>Basidiomycota</taxon>
        <taxon>Agaricomycotina</taxon>
        <taxon>Agaricomycetes</taxon>
        <taxon>Polyporales</taxon>
        <taxon>Meripilaceae</taxon>
        <taxon>Meripilus</taxon>
    </lineage>
</organism>
<feature type="region of interest" description="Disordered" evidence="8">
    <location>
        <begin position="567"/>
        <end position="609"/>
    </location>
</feature>
<dbReference type="EMBL" id="JANAWD010000763">
    <property type="protein sequence ID" value="KAJ3476028.1"/>
    <property type="molecule type" value="Genomic_DNA"/>
</dbReference>
<dbReference type="GO" id="GO:0043527">
    <property type="term" value="C:tRNA methyltransferase complex"/>
    <property type="evidence" value="ECO:0007669"/>
    <property type="project" value="TreeGrafter"/>
</dbReference>
<dbReference type="GO" id="GO:0005634">
    <property type="term" value="C:nucleus"/>
    <property type="evidence" value="ECO:0007669"/>
    <property type="project" value="UniProtKB-SubCell"/>
</dbReference>
<feature type="repeat" description="WD" evidence="7">
    <location>
        <begin position="197"/>
        <end position="239"/>
    </location>
</feature>
<accession>A0AAD5YDB2</accession>
<comment type="similarity">
    <text evidence="6">Belongs to the WD repeat TRM82 family.</text>
</comment>
<evidence type="ECO:0000256" key="1">
    <source>
        <dbReference type="ARBA" id="ARBA00004123"/>
    </source>
</evidence>
<protein>
    <recommendedName>
        <fullName evidence="11">Transfer RNA methyltransferase 82</fullName>
    </recommendedName>
</protein>
<feature type="region of interest" description="Disordered" evidence="8">
    <location>
        <begin position="254"/>
        <end position="341"/>
    </location>
</feature>
<keyword evidence="10" id="KW-1185">Reference proteome</keyword>
<comment type="subcellular location">
    <subcellularLocation>
        <location evidence="1 6">Nucleus</location>
    </subcellularLocation>
</comment>
<dbReference type="AlphaFoldDB" id="A0AAD5YDB2"/>
<name>A0AAD5YDB2_9APHY</name>
<evidence type="ECO:0000256" key="3">
    <source>
        <dbReference type="ARBA" id="ARBA00022694"/>
    </source>
</evidence>
<dbReference type="InterPro" id="IPR036322">
    <property type="entry name" value="WD40_repeat_dom_sf"/>
</dbReference>
<comment type="function">
    <text evidence="6">Required for the formation of N(7)-methylguanine at position 46 (m7G46) in tRNA. In the complex, it is required to stabilize and induce conformational changes of the catalytic subunit.</text>
</comment>
<dbReference type="InterPro" id="IPR001680">
    <property type="entry name" value="WD40_rpt"/>
</dbReference>
<evidence type="ECO:0008006" key="11">
    <source>
        <dbReference type="Google" id="ProtNLM"/>
    </source>
</evidence>
<gene>
    <name evidence="9" type="ORF">NLI96_g11445</name>
</gene>
<dbReference type="PANTHER" id="PTHR16288:SF0">
    <property type="entry name" value="TRNA (GUANINE-N(7)-)-METHYLTRANSFERASE NON-CATALYTIC SUBUNIT WDR4"/>
    <property type="match status" value="1"/>
</dbReference>
<sequence length="609" mass="66407">MTESVYPHTGLILGSPNSILISGPHIQIIQTQTGNIVYSTASSDEPTKNSAINSGPIRCYTVNQDFSVLVTAGDDKKLKVWQLDGLKIQSERELPKKPTQIRLTKDDQTILVSDKFGDVFSYPLTPDPSVVPDPDQGKRGALTSHENPSNGTLILGHTSLLSSFVLTNDEKYIISADRDEHIRVSWFPQGYVIERYCLGHKKFVSAIHIPTFSPSILVSGGGDPELKVWDWLSGKLLNDIPVMEVVEPYIKVKPPKSKVGEGDTASGDGSTKPQGRGRRRRRRGKQQEATEDVDVAESGDQESAQNDSADVVMDIQEGGKGGVENEVEGSTPPVEEKQESERPVLVINRIDSVDRGAQGRNIIFSAVGSTALFRFALPSEETSSPPKIQAFDLGKSVIDFVIKEDGLIRVLVDGRWNSQEESGERMVPSSVRLVGWSGDGEVRMIVPTVLVAWLILYQLIGLSEAAPLLSALNSKCLIPTSGEDLKSLDLYAPLSTMPKNVDVEHVPMTAQDFTDLATSFDDNATVQVVKRKGKGQGRGQGPEGGLTQRELARLKNKKALLAKIQEQQGQTLNAGSEVSQEGEGVEDEREVKKVRGDDEMINEAAMNEC</sequence>
<keyword evidence="5 6" id="KW-0539">Nucleus</keyword>
<feature type="compositionally biased region" description="Basic and acidic residues" evidence="8">
    <location>
        <begin position="589"/>
        <end position="598"/>
    </location>
</feature>
<dbReference type="InterPro" id="IPR015943">
    <property type="entry name" value="WD40/YVTN_repeat-like_dom_sf"/>
</dbReference>
<feature type="region of interest" description="Disordered" evidence="8">
    <location>
        <begin position="125"/>
        <end position="148"/>
    </location>
</feature>
<evidence type="ECO:0000256" key="4">
    <source>
        <dbReference type="ARBA" id="ARBA00022737"/>
    </source>
</evidence>
<evidence type="ECO:0000256" key="6">
    <source>
        <dbReference type="HAMAP-Rule" id="MF_03056"/>
    </source>
</evidence>
<reference evidence="9" key="1">
    <citation type="submission" date="2022-07" db="EMBL/GenBank/DDBJ databases">
        <title>Genome Sequence of Physisporinus lineatus.</title>
        <authorList>
            <person name="Buettner E."/>
        </authorList>
    </citation>
    <scope>NUCLEOTIDE SEQUENCE</scope>
    <source>
        <strain evidence="9">VT162</strain>
    </source>
</reference>
<dbReference type="Pfam" id="PF00400">
    <property type="entry name" value="WD40"/>
    <property type="match status" value="2"/>
</dbReference>
<dbReference type="Proteomes" id="UP001212997">
    <property type="component" value="Unassembled WGS sequence"/>
</dbReference>
<feature type="repeat" description="WD" evidence="7">
    <location>
        <begin position="50"/>
        <end position="84"/>
    </location>
</feature>